<dbReference type="Pfam" id="PF22335">
    <property type="entry name" value="Cas10-Cmr2_palm2"/>
    <property type="match status" value="1"/>
</dbReference>
<dbReference type="STRING" id="765420.OSCT_0084"/>
<evidence type="ECO:0000313" key="4">
    <source>
        <dbReference type="EMBL" id="EFO81935.1"/>
    </source>
</evidence>
<dbReference type="HOGENOM" id="CLU_364406_0_0_0"/>
<dbReference type="eggNOG" id="COG1353">
    <property type="taxonomic scope" value="Bacteria"/>
</dbReference>
<dbReference type="EMBL" id="ADVR01000003">
    <property type="protein sequence ID" value="EFO81935.1"/>
    <property type="molecule type" value="Genomic_DNA"/>
</dbReference>
<dbReference type="InterPro" id="IPR054767">
    <property type="entry name" value="Cas10-Cmr2_palm2"/>
</dbReference>
<evidence type="ECO:0000259" key="3">
    <source>
        <dbReference type="Pfam" id="PF22335"/>
    </source>
</evidence>
<dbReference type="InterPro" id="IPR043128">
    <property type="entry name" value="Rev_trsase/Diguanyl_cyclase"/>
</dbReference>
<gene>
    <name evidence="4" type="ORF">OSCT_0084</name>
</gene>
<evidence type="ECO:0000313" key="5">
    <source>
        <dbReference type="Proteomes" id="UP000054010"/>
    </source>
</evidence>
<feature type="domain" description="Cas10/Cmr2 second palm" evidence="3">
    <location>
        <begin position="374"/>
        <end position="462"/>
    </location>
</feature>
<comment type="caution">
    <text evidence="4">The sequence shown here is derived from an EMBL/GenBank/DDBJ whole genome shotgun (WGS) entry which is preliminary data.</text>
</comment>
<keyword evidence="2" id="KW-0051">Antiviral defense</keyword>
<dbReference type="Proteomes" id="UP000054010">
    <property type="component" value="Unassembled WGS sequence"/>
</dbReference>
<dbReference type="Gene3D" id="3.30.70.270">
    <property type="match status" value="1"/>
</dbReference>
<dbReference type="GO" id="GO:0016787">
    <property type="term" value="F:hydrolase activity"/>
    <property type="evidence" value="ECO:0007669"/>
    <property type="project" value="UniProtKB-KW"/>
</dbReference>
<organism evidence="4 5">
    <name type="scientific">Oscillochloris trichoides DG-6</name>
    <dbReference type="NCBI Taxonomy" id="765420"/>
    <lineage>
        <taxon>Bacteria</taxon>
        <taxon>Bacillati</taxon>
        <taxon>Chloroflexota</taxon>
        <taxon>Chloroflexia</taxon>
        <taxon>Chloroflexales</taxon>
        <taxon>Chloroflexineae</taxon>
        <taxon>Oscillochloridaceae</taxon>
        <taxon>Oscillochloris</taxon>
    </lineage>
</organism>
<protein>
    <submittedName>
        <fullName evidence="4">Hydrolase</fullName>
    </submittedName>
</protein>
<dbReference type="AlphaFoldDB" id="E1I9T3"/>
<keyword evidence="5" id="KW-1185">Reference proteome</keyword>
<dbReference type="PANTHER" id="PTHR36528:SF1">
    <property type="entry name" value="CRISPR SYSTEM SINGLE-STRAND-SPECIFIC DEOXYRIBONUCLEASE CAS10_CSM1 (SUBTYPE III-A)"/>
    <property type="match status" value="1"/>
</dbReference>
<evidence type="ECO:0000256" key="1">
    <source>
        <dbReference type="ARBA" id="ARBA00022741"/>
    </source>
</evidence>
<evidence type="ECO:0000256" key="2">
    <source>
        <dbReference type="ARBA" id="ARBA00023118"/>
    </source>
</evidence>
<dbReference type="InterPro" id="IPR052117">
    <property type="entry name" value="Cas10/Csm1_subtype-III-A"/>
</dbReference>
<sequence>MYDFAPAIAACFDHDNSLDRLALEDAIRHLFAHDQPLPISKEALAQLHAQLEHHTGKRKIALVYGGATKIKDYVFEAPKLPEIRGASALLDWVNEHELPALWGASLGHDFAQNRAELTRCGIIYASGGNFLALASVDSAQLLARKIEHAYTDWTLTANSVAVSANFSLLELRYGRNPLGYWIEDFLEDWRDQDRREVISSYYALDSRDTLEVAQGSFFARKNFSELVGLLAGKFYRQREERPLDPRSFYPLQPWDVRCQSSGTRPAVVKTPIIGDELESREMSEASARKRLVGQIFKKSAVRVDWFCNALEWNKPASIPSWRTWSEQPNLKSWEQQWEDYLEQHQESNYARAAAGRHVHSARDVHEIGAASGRYIGMIYADGNRMGRFFSSCSTPEMYAQASQIIADALEQAVFAALATYLEPTGDVHPFEILAIGGDDLLLIVPAKRALDIALHIGHAFESNPKIIQLAGGAEQAQPRTLTDRYYGRAIDPQYDFAAYTPHLSLSTGVVIAQENTPIFFLRDLAEELLKSAKAKAKQHAQMGGTVDFMVLKAVTMVTDNIAEFRKRAFDAYSARRLIARPYTWHELAGLLATARKLREAHIPRSQLYRLREVLDQQRNSENPDQSVQAGIIASSIEYLYTRIRMQNLVAAAVLEHVEQSWRSRYTISVGTSRLGSSAPPWLKLEKNTWETIWHDLVEIYDMLA</sequence>
<name>E1I9T3_9CHLR</name>
<reference evidence="4 5" key="1">
    <citation type="journal article" date="2011" name="J. Bacteriol.">
        <title>Draft genome sequence of the anoxygenic filamentous phototrophic bacterium Oscillochloris trichoides subsp. DG-6.</title>
        <authorList>
            <person name="Kuznetsov B.B."/>
            <person name="Ivanovsky R.N."/>
            <person name="Keppen O.I."/>
            <person name="Sukhacheva M.V."/>
            <person name="Bumazhkin B.K."/>
            <person name="Patutina E.O."/>
            <person name="Beletsky A.V."/>
            <person name="Mardanov A.V."/>
            <person name="Baslerov R.V."/>
            <person name="Panteleeva A.N."/>
            <person name="Kolganova T.V."/>
            <person name="Ravin N.V."/>
            <person name="Skryabin K.G."/>
        </authorList>
    </citation>
    <scope>NUCLEOTIDE SEQUENCE [LARGE SCALE GENOMIC DNA]</scope>
    <source>
        <strain evidence="4 5">DG-6</strain>
    </source>
</reference>
<keyword evidence="4" id="KW-0378">Hydrolase</keyword>
<dbReference type="PANTHER" id="PTHR36528">
    <property type="entry name" value="CRISPR SYSTEM SINGLE-STRAND-SPECIFIC DEOXYRIBONUCLEASE CAS10/CSM1 (SUBTYPE III-A)"/>
    <property type="match status" value="1"/>
</dbReference>
<accession>E1I9T3</accession>
<proteinExistence type="predicted"/>
<dbReference type="GO" id="GO:0000166">
    <property type="term" value="F:nucleotide binding"/>
    <property type="evidence" value="ECO:0007669"/>
    <property type="project" value="UniProtKB-KW"/>
</dbReference>
<dbReference type="GO" id="GO:0051607">
    <property type="term" value="P:defense response to virus"/>
    <property type="evidence" value="ECO:0007669"/>
    <property type="project" value="UniProtKB-KW"/>
</dbReference>
<keyword evidence="1" id="KW-0547">Nucleotide-binding</keyword>
<dbReference type="OrthoDB" id="138596at2"/>